<accession>A0A915YCB7</accession>
<feature type="domain" description="Secretion system C-terminal sorting" evidence="2">
    <location>
        <begin position="643"/>
        <end position="705"/>
    </location>
</feature>
<reference evidence="3" key="1">
    <citation type="submission" date="2022-09" db="EMBL/GenBank/DDBJ databases">
        <title>Aureispira anguillicida sp. nov., isolated from Leptocephalus of Japanese eel Anguilla japonica.</title>
        <authorList>
            <person name="Yuasa K."/>
            <person name="Mekata T."/>
            <person name="Ikunari K."/>
        </authorList>
    </citation>
    <scope>NUCLEOTIDE SEQUENCE</scope>
    <source>
        <strain evidence="3">EL160426</strain>
    </source>
</reference>
<dbReference type="EMBL" id="AP026867">
    <property type="protein sequence ID" value="BDS10475.1"/>
    <property type="molecule type" value="Genomic_DNA"/>
</dbReference>
<keyword evidence="1" id="KW-0732">Signal</keyword>
<dbReference type="NCBIfam" id="TIGR04183">
    <property type="entry name" value="Por_Secre_tail"/>
    <property type="match status" value="1"/>
</dbReference>
<dbReference type="NCBIfam" id="NF038128">
    <property type="entry name" value="choice_anch_J"/>
    <property type="match status" value="1"/>
</dbReference>
<protein>
    <submittedName>
        <fullName evidence="3">T9SS type A sorting domain-containing protein</fullName>
    </submittedName>
</protein>
<evidence type="ECO:0000256" key="1">
    <source>
        <dbReference type="SAM" id="SignalP"/>
    </source>
</evidence>
<dbReference type="Pfam" id="PF18962">
    <property type="entry name" value="Por_Secre_tail"/>
    <property type="match status" value="1"/>
</dbReference>
<sequence>MRQVFLYTLFLCLFQVFCHAQCTNPVTSVTANFNNNSTPPCWTLSPSHLTSVANSNIRSRNNNVDQYIILPRTTNARGVLEFDCARETYTGTLIINVGVMSSPNNPSSFINRQTIHISSFQNVWTHQTVNLSSYTGSYQYVAIKFTRSTVNPYGIMRFDNFVYNSLCTPSYNLYERDTICSGDSYTFPDGSTQNNIMSQVVYTSNLQTVGNGCDSIITTTLSVNPTYQIHQNAAICAGDSYTFPNGTTLNNITNAVVDTSMLTTFGNGCDSIVITTLSINPTYTINQNVPICAGDSYTFPNGITLNNITNAVVDTSMLTTFGNGCDSIVITTLSINPTYTINQNATICAGDSYTFPNGTTLNNITNAVVDTSILQTVGNGCDSIVITTLSINPTYTINQNATICAGDSYTFPNGTTLNNITNAIVDTSIFQTVGNGCDSLIITTLSINPTYTINQNATICTGDSYTFPNGTTLNNITNAIVDTSIFQTFGNGCDSLIITTLSINPTYTINQNATICTGDSYTFPNGTTLHNITSAIVDTSILQTVGNGCDSIVVTTLNITTIDLGTTLAGITLSSNQPAASYQWLDCNNSNAAILGATAASFTPMASGDYAVKITVNNCVDTSACTNVIVSTIHSINDMELEIYPNPASSSLTINKNHLEIQKVQIIDMMGKLVSNNKLIGNKIDIQSLTNGTYVLKLMTDKGPIQHIFIKK</sequence>
<dbReference type="KEGG" id="aup:AsAng_0011830"/>
<feature type="chain" id="PRO_5037954253" evidence="1">
    <location>
        <begin position="21"/>
        <end position="712"/>
    </location>
</feature>
<dbReference type="InterPro" id="IPR026444">
    <property type="entry name" value="Secre_tail"/>
</dbReference>
<keyword evidence="4" id="KW-1185">Reference proteome</keyword>
<dbReference type="RefSeq" id="WP_264791784.1">
    <property type="nucleotide sequence ID" value="NZ_AP026867.1"/>
</dbReference>
<dbReference type="AlphaFoldDB" id="A0A915YCB7"/>
<evidence type="ECO:0000259" key="2">
    <source>
        <dbReference type="Pfam" id="PF18962"/>
    </source>
</evidence>
<organism evidence="3 4">
    <name type="scientific">Aureispira anguillae</name>
    <dbReference type="NCBI Taxonomy" id="2864201"/>
    <lineage>
        <taxon>Bacteria</taxon>
        <taxon>Pseudomonadati</taxon>
        <taxon>Bacteroidota</taxon>
        <taxon>Saprospiria</taxon>
        <taxon>Saprospirales</taxon>
        <taxon>Saprospiraceae</taxon>
        <taxon>Aureispira</taxon>
    </lineage>
</organism>
<proteinExistence type="predicted"/>
<feature type="signal peptide" evidence="1">
    <location>
        <begin position="1"/>
        <end position="20"/>
    </location>
</feature>
<name>A0A915YCB7_9BACT</name>
<dbReference type="Proteomes" id="UP001060919">
    <property type="component" value="Chromosome"/>
</dbReference>
<evidence type="ECO:0000313" key="3">
    <source>
        <dbReference type="EMBL" id="BDS10475.1"/>
    </source>
</evidence>
<gene>
    <name evidence="3" type="ORF">AsAng_0011830</name>
</gene>
<evidence type="ECO:0000313" key="4">
    <source>
        <dbReference type="Proteomes" id="UP001060919"/>
    </source>
</evidence>